<sequence>MGFRDQEKQRYAQLKSSLFSEAAQPEGVYRNIPRTFCLPEECSSENLHMSIRKDALDYFRRRNIPWHDGFADTEGKQKALPSNHLCCSQSMCVNSLFPMTRDKRLFERVFRVFFPELKEALTFEADQEDGENAVPYLCFEFVGEKTHFEGERSWPQRGANCTSLDFAFLFEQFDGKRHLVLGEWKYTEEYLRCKLPTAGDYNKTRLATYKEDFHKSQLNHGKLPNYTDYFVEPFYQLMRQSLLASKMQAAGELGADIVTHLHVSPKANRQLAYTFTSPEFAAHGATVFDAWKKLVGPDTFCNIHSENLLTAIEQCCSNDWSHWLLKRYGWWR</sequence>
<dbReference type="InterPro" id="IPR054333">
    <property type="entry name" value="REase-ARP-assoc"/>
</dbReference>
<evidence type="ECO:0000313" key="1">
    <source>
        <dbReference type="EMBL" id="AQT67908.1"/>
    </source>
</evidence>
<organism evidence="1 2">
    <name type="scientific">Anaerohalosphaera lusitana</name>
    <dbReference type="NCBI Taxonomy" id="1936003"/>
    <lineage>
        <taxon>Bacteria</taxon>
        <taxon>Pseudomonadati</taxon>
        <taxon>Planctomycetota</taxon>
        <taxon>Phycisphaerae</taxon>
        <taxon>Sedimentisphaerales</taxon>
        <taxon>Anaerohalosphaeraceae</taxon>
        <taxon>Anaerohalosphaera</taxon>
    </lineage>
</organism>
<dbReference type="RefSeq" id="WP_146660452.1">
    <property type="nucleotide sequence ID" value="NZ_CP019791.1"/>
</dbReference>
<dbReference type="Pfam" id="PF22558">
    <property type="entry name" value="REase-ARP"/>
    <property type="match status" value="1"/>
</dbReference>
<evidence type="ECO:0000313" key="2">
    <source>
        <dbReference type="Proteomes" id="UP000189674"/>
    </source>
</evidence>
<dbReference type="STRING" id="1936003.STSP2_01060"/>
<protein>
    <submittedName>
        <fullName evidence="1">Uncharacterized protein</fullName>
    </submittedName>
</protein>
<dbReference type="Proteomes" id="UP000189674">
    <property type="component" value="Chromosome"/>
</dbReference>
<gene>
    <name evidence="1" type="ORF">STSP2_01060</name>
</gene>
<keyword evidence="2" id="KW-1185">Reference proteome</keyword>
<reference evidence="2" key="1">
    <citation type="submission" date="2017-02" db="EMBL/GenBank/DDBJ databases">
        <title>Comparative genomics and description of representatives of a novel lineage of planctomycetes thriving in anoxic sediments.</title>
        <authorList>
            <person name="Spring S."/>
            <person name="Bunk B."/>
            <person name="Sproer C."/>
        </authorList>
    </citation>
    <scope>NUCLEOTIDE SEQUENCE [LARGE SCALE GENOMIC DNA]</scope>
    <source>
        <strain evidence="2">ST-NAGAB-D1</strain>
    </source>
</reference>
<dbReference type="AlphaFoldDB" id="A0A1U9NJJ1"/>
<accession>A0A1U9NJJ1</accession>
<proteinExistence type="predicted"/>
<dbReference type="OrthoDB" id="1093522at2"/>
<name>A0A1U9NJJ1_9BACT</name>
<dbReference type="KEGG" id="alus:STSP2_01060"/>
<dbReference type="EMBL" id="CP019791">
    <property type="protein sequence ID" value="AQT67908.1"/>
    <property type="molecule type" value="Genomic_DNA"/>
</dbReference>